<name>A0A4U5ML65_STECR</name>
<reference evidence="1 2" key="1">
    <citation type="journal article" date="2015" name="Genome Biol.">
        <title>Comparative genomics of Steinernema reveals deeply conserved gene regulatory networks.</title>
        <authorList>
            <person name="Dillman A.R."/>
            <person name="Macchietto M."/>
            <person name="Porter C.F."/>
            <person name="Rogers A."/>
            <person name="Williams B."/>
            <person name="Antoshechkin I."/>
            <person name="Lee M.M."/>
            <person name="Goodwin Z."/>
            <person name="Lu X."/>
            <person name="Lewis E.E."/>
            <person name="Goodrich-Blair H."/>
            <person name="Stock S.P."/>
            <person name="Adams B.J."/>
            <person name="Sternberg P.W."/>
            <person name="Mortazavi A."/>
        </authorList>
    </citation>
    <scope>NUCLEOTIDE SEQUENCE [LARGE SCALE GENOMIC DNA]</scope>
    <source>
        <strain evidence="1 2">ALL</strain>
    </source>
</reference>
<evidence type="ECO:0000313" key="1">
    <source>
        <dbReference type="EMBL" id="TKR70161.1"/>
    </source>
</evidence>
<organism evidence="1 2">
    <name type="scientific">Steinernema carpocapsae</name>
    <name type="common">Entomopathogenic nematode</name>
    <dbReference type="NCBI Taxonomy" id="34508"/>
    <lineage>
        <taxon>Eukaryota</taxon>
        <taxon>Metazoa</taxon>
        <taxon>Ecdysozoa</taxon>
        <taxon>Nematoda</taxon>
        <taxon>Chromadorea</taxon>
        <taxon>Rhabditida</taxon>
        <taxon>Tylenchina</taxon>
        <taxon>Panagrolaimomorpha</taxon>
        <taxon>Strongyloidoidea</taxon>
        <taxon>Steinernematidae</taxon>
        <taxon>Steinernema</taxon>
    </lineage>
</organism>
<comment type="caution">
    <text evidence="1">The sequence shown here is derived from an EMBL/GenBank/DDBJ whole genome shotgun (WGS) entry which is preliminary data.</text>
</comment>
<dbReference type="AlphaFoldDB" id="A0A4U5ML65"/>
<dbReference type="EMBL" id="AZBU02000007">
    <property type="protein sequence ID" value="TKR70161.1"/>
    <property type="molecule type" value="Genomic_DNA"/>
</dbReference>
<accession>A0A4U5ML65</accession>
<sequence>MKDALVCFYCKKEIPIEETYECDHVACKENGILCSKCIETEHKWHSVHKFSYATREHRVQLVERLEVDPSDDVEKEVKEAFERMLKDGQTCLQAVLANFKKADEVRNSINVNGVPATEKELDIKYRKVKDLQVNAKKGMIEILEVVANMDYLKKRLTQ</sequence>
<protein>
    <submittedName>
        <fullName evidence="1">Uncharacterized protein</fullName>
    </submittedName>
</protein>
<evidence type="ECO:0000313" key="2">
    <source>
        <dbReference type="Proteomes" id="UP000298663"/>
    </source>
</evidence>
<keyword evidence="2" id="KW-1185">Reference proteome</keyword>
<proteinExistence type="predicted"/>
<dbReference type="Proteomes" id="UP000298663">
    <property type="component" value="Unassembled WGS sequence"/>
</dbReference>
<gene>
    <name evidence="1" type="ORF">L596_022219</name>
</gene>
<reference evidence="1 2" key="2">
    <citation type="journal article" date="2019" name="G3 (Bethesda)">
        <title>Hybrid Assembly of the Genome of the Entomopathogenic Nematode Steinernema carpocapsae Identifies the X-Chromosome.</title>
        <authorList>
            <person name="Serra L."/>
            <person name="Macchietto M."/>
            <person name="Macias-Munoz A."/>
            <person name="McGill C.J."/>
            <person name="Rodriguez I.M."/>
            <person name="Rodriguez B."/>
            <person name="Murad R."/>
            <person name="Mortazavi A."/>
        </authorList>
    </citation>
    <scope>NUCLEOTIDE SEQUENCE [LARGE SCALE GENOMIC DNA]</scope>
    <source>
        <strain evidence="1 2">ALL</strain>
    </source>
</reference>